<organism evidence="2 3">
    <name type="scientific">Ophiophagus hannah</name>
    <name type="common">King cobra</name>
    <name type="synonym">Naja hannah</name>
    <dbReference type="NCBI Taxonomy" id="8665"/>
    <lineage>
        <taxon>Eukaryota</taxon>
        <taxon>Metazoa</taxon>
        <taxon>Chordata</taxon>
        <taxon>Craniata</taxon>
        <taxon>Vertebrata</taxon>
        <taxon>Euteleostomi</taxon>
        <taxon>Lepidosauria</taxon>
        <taxon>Squamata</taxon>
        <taxon>Bifurcata</taxon>
        <taxon>Unidentata</taxon>
        <taxon>Episquamata</taxon>
        <taxon>Toxicofera</taxon>
        <taxon>Serpentes</taxon>
        <taxon>Colubroidea</taxon>
        <taxon>Elapidae</taxon>
        <taxon>Elapinae</taxon>
        <taxon>Ophiophagus</taxon>
    </lineage>
</organism>
<dbReference type="Pfam" id="PF02758">
    <property type="entry name" value="PYRIN"/>
    <property type="match status" value="1"/>
</dbReference>
<dbReference type="InterPro" id="IPR011029">
    <property type="entry name" value="DEATH-like_dom_sf"/>
</dbReference>
<name>V8N9A5_OPHHA</name>
<dbReference type="PROSITE" id="PS50824">
    <property type="entry name" value="DAPIN"/>
    <property type="match status" value="1"/>
</dbReference>
<reference evidence="2 3" key="1">
    <citation type="journal article" date="2013" name="Proc. Natl. Acad. Sci. U.S.A.">
        <title>The king cobra genome reveals dynamic gene evolution and adaptation in the snake venom system.</title>
        <authorList>
            <person name="Vonk F.J."/>
            <person name="Casewell N.R."/>
            <person name="Henkel C.V."/>
            <person name="Heimberg A.M."/>
            <person name="Jansen H.J."/>
            <person name="McCleary R.J."/>
            <person name="Kerkkamp H.M."/>
            <person name="Vos R.A."/>
            <person name="Guerreiro I."/>
            <person name="Calvete J.J."/>
            <person name="Wuster W."/>
            <person name="Woods A.E."/>
            <person name="Logan J.M."/>
            <person name="Harrison R.A."/>
            <person name="Castoe T.A."/>
            <person name="de Koning A.P."/>
            <person name="Pollock D.D."/>
            <person name="Yandell M."/>
            <person name="Calderon D."/>
            <person name="Renjifo C."/>
            <person name="Currier R.B."/>
            <person name="Salgado D."/>
            <person name="Pla D."/>
            <person name="Sanz L."/>
            <person name="Hyder A.S."/>
            <person name="Ribeiro J.M."/>
            <person name="Arntzen J.W."/>
            <person name="van den Thillart G.E."/>
            <person name="Boetzer M."/>
            <person name="Pirovano W."/>
            <person name="Dirks R.P."/>
            <person name="Spaink H.P."/>
            <person name="Duboule D."/>
            <person name="McGlinn E."/>
            <person name="Kini R.M."/>
            <person name="Richardson M.K."/>
        </authorList>
    </citation>
    <scope>NUCLEOTIDE SEQUENCE</scope>
    <source>
        <tissue evidence="2">Blood</tissue>
    </source>
</reference>
<accession>V8N9A5</accession>
<protein>
    <recommendedName>
        <fullName evidence="1">Pyrin domain-containing protein</fullName>
    </recommendedName>
</protein>
<evidence type="ECO:0000259" key="1">
    <source>
        <dbReference type="PROSITE" id="PS50824"/>
    </source>
</evidence>
<feature type="non-terminal residue" evidence="2">
    <location>
        <position position="1"/>
    </location>
</feature>
<proteinExistence type="predicted"/>
<keyword evidence="3" id="KW-1185">Reference proteome</keyword>
<sequence length="156" mass="17968">MEELHESLEDVLLFALDDLPGEDFKRFKHKLSFSYLEEKDPIPWSKLKNAHTLDVLRLLLEAYGEQGAQDATIKVLRAINMRDSASRLQKWKYDELGLDRAAVLSKEKHLNTRLQMELQETLWPGDLCPLLLLGLSYAYLDQALVNHTHTPLSPLD</sequence>
<dbReference type="AlphaFoldDB" id="V8N9A5"/>
<gene>
    <name evidence="2" type="ORF">L345_15593</name>
</gene>
<feature type="domain" description="Pyrin" evidence="1">
    <location>
        <begin position="1"/>
        <end position="94"/>
    </location>
</feature>
<dbReference type="Gene3D" id="1.10.533.10">
    <property type="entry name" value="Death Domain, Fas"/>
    <property type="match status" value="1"/>
</dbReference>
<dbReference type="InterPro" id="IPR004020">
    <property type="entry name" value="DAPIN"/>
</dbReference>
<evidence type="ECO:0000313" key="3">
    <source>
        <dbReference type="Proteomes" id="UP000018936"/>
    </source>
</evidence>
<dbReference type="OrthoDB" id="9034804at2759"/>
<dbReference type="SMART" id="SM01289">
    <property type="entry name" value="PYRIN"/>
    <property type="match status" value="1"/>
</dbReference>
<evidence type="ECO:0000313" key="2">
    <source>
        <dbReference type="EMBL" id="ETE58685.1"/>
    </source>
</evidence>
<dbReference type="Proteomes" id="UP000018936">
    <property type="component" value="Unassembled WGS sequence"/>
</dbReference>
<dbReference type="SUPFAM" id="SSF47986">
    <property type="entry name" value="DEATH domain"/>
    <property type="match status" value="1"/>
</dbReference>
<comment type="caution">
    <text evidence="2">The sequence shown here is derived from an EMBL/GenBank/DDBJ whole genome shotgun (WGS) entry which is preliminary data.</text>
</comment>
<dbReference type="EMBL" id="AZIM01006424">
    <property type="protein sequence ID" value="ETE58685.1"/>
    <property type="molecule type" value="Genomic_DNA"/>
</dbReference>
<dbReference type="CDD" id="cd08321">
    <property type="entry name" value="Pyrin_ASC-like"/>
    <property type="match status" value="1"/>
</dbReference>